<keyword evidence="2" id="KW-1185">Reference proteome</keyword>
<organism evidence="1 2">
    <name type="scientific">Zoogloea oleivorans</name>
    <dbReference type="NCBI Taxonomy" id="1552750"/>
    <lineage>
        <taxon>Bacteria</taxon>
        <taxon>Pseudomonadati</taxon>
        <taxon>Pseudomonadota</taxon>
        <taxon>Betaproteobacteria</taxon>
        <taxon>Rhodocyclales</taxon>
        <taxon>Zoogloeaceae</taxon>
        <taxon>Zoogloea</taxon>
    </lineage>
</organism>
<dbReference type="Proteomes" id="UP000389128">
    <property type="component" value="Unassembled WGS sequence"/>
</dbReference>
<accession>A0A6C2D0F0</accession>
<sequence length="137" mass="15405">MWTGDFNGDGVIDRLWTLPPAAARPAAGREWARDPWRDRQRPFDRAAMALVLALGGGTPSAACTVIQNRRFFATPIWEEGDKPVHILSRNDPAALAWRQFARRWRGDGILLGTEAGVDVLLYWDGRRYRIAYASEAP</sequence>
<evidence type="ECO:0008006" key="3">
    <source>
        <dbReference type="Google" id="ProtNLM"/>
    </source>
</evidence>
<protein>
    <recommendedName>
        <fullName evidence="3">VCBS repeat-containing protein</fullName>
    </recommendedName>
</protein>
<evidence type="ECO:0000313" key="1">
    <source>
        <dbReference type="EMBL" id="TYC59910.1"/>
    </source>
</evidence>
<gene>
    <name evidence="1" type="ORF">ETQ85_07730</name>
</gene>
<evidence type="ECO:0000313" key="2">
    <source>
        <dbReference type="Proteomes" id="UP000389128"/>
    </source>
</evidence>
<dbReference type="EMBL" id="SDKK01000006">
    <property type="protein sequence ID" value="TYC59910.1"/>
    <property type="molecule type" value="Genomic_DNA"/>
</dbReference>
<comment type="caution">
    <text evidence="1">The sequence shown here is derived from an EMBL/GenBank/DDBJ whole genome shotgun (WGS) entry which is preliminary data.</text>
</comment>
<dbReference type="AlphaFoldDB" id="A0A6C2D0F0"/>
<name>A0A6C2D0F0_9RHOO</name>
<dbReference type="RefSeq" id="WP_187394626.1">
    <property type="nucleotide sequence ID" value="NZ_JAVEUW010000037.1"/>
</dbReference>
<reference evidence="1 2" key="1">
    <citation type="submission" date="2019-01" db="EMBL/GenBank/DDBJ databases">
        <title>Zoogloea oleivorans genome sequencing and assembly.</title>
        <authorList>
            <person name="Tancsics A."/>
            <person name="Farkas M."/>
            <person name="Kriszt B."/>
            <person name="Maroti G."/>
            <person name="Horvath B."/>
        </authorList>
    </citation>
    <scope>NUCLEOTIDE SEQUENCE [LARGE SCALE GENOMIC DNA]</scope>
    <source>
        <strain evidence="1 2">Buc</strain>
    </source>
</reference>
<proteinExistence type="predicted"/>